<accession>A0ABS4F0L3</accession>
<organism evidence="1 2">
    <name type="scientific">Clostridium moniliforme</name>
    <dbReference type="NCBI Taxonomy" id="39489"/>
    <lineage>
        <taxon>Bacteria</taxon>
        <taxon>Bacillati</taxon>
        <taxon>Bacillota</taxon>
        <taxon>Clostridia</taxon>
        <taxon>Eubacteriales</taxon>
        <taxon>Clostridiaceae</taxon>
        <taxon>Clostridium</taxon>
    </lineage>
</organism>
<dbReference type="Proteomes" id="UP000783390">
    <property type="component" value="Unassembled WGS sequence"/>
</dbReference>
<dbReference type="EMBL" id="JAGGJZ010000003">
    <property type="protein sequence ID" value="MBP1889789.1"/>
    <property type="molecule type" value="Genomic_DNA"/>
</dbReference>
<protein>
    <submittedName>
        <fullName evidence="1">Mg2+ and Co2+ transporter CorA</fullName>
    </submittedName>
</protein>
<gene>
    <name evidence="1" type="ORF">J2Z53_001372</name>
</gene>
<evidence type="ECO:0000313" key="1">
    <source>
        <dbReference type="EMBL" id="MBP1889789.1"/>
    </source>
</evidence>
<keyword evidence="2" id="KW-1185">Reference proteome</keyword>
<comment type="caution">
    <text evidence="1">The sequence shown here is derived from an EMBL/GenBank/DDBJ whole genome shotgun (WGS) entry which is preliminary data.</text>
</comment>
<dbReference type="RefSeq" id="WP_209796686.1">
    <property type="nucleotide sequence ID" value="NZ_JAGGJZ010000003.1"/>
</dbReference>
<sequence length="155" mass="18898">MEIKKIEKEVSKIFSLYNSAEESEYKVTISKEKDGYKFNLIDVEFYDLEYNFFCQGNPVNEDELLYGFIKDIYDKEINYRNKFIKETYNFLYRKARSLNLWLKRNNTKKVNEINEEIAFRYEENEKMKSKINEYKNLINILYSIKNQYDNTEGLD</sequence>
<name>A0ABS4F0L3_9CLOT</name>
<proteinExistence type="predicted"/>
<reference evidence="1 2" key="1">
    <citation type="submission" date="2021-03" db="EMBL/GenBank/DDBJ databases">
        <title>Genomic Encyclopedia of Type Strains, Phase IV (KMG-IV): sequencing the most valuable type-strain genomes for metagenomic binning, comparative biology and taxonomic classification.</title>
        <authorList>
            <person name="Goeker M."/>
        </authorList>
    </citation>
    <scope>NUCLEOTIDE SEQUENCE [LARGE SCALE GENOMIC DNA]</scope>
    <source>
        <strain evidence="1 2">DSM 3984</strain>
    </source>
</reference>
<evidence type="ECO:0000313" key="2">
    <source>
        <dbReference type="Proteomes" id="UP000783390"/>
    </source>
</evidence>